<gene>
    <name evidence="2" type="ORF">PC41400_16885</name>
</gene>
<organism evidence="2 3">
    <name type="scientific">Paenibacillus chitinolyticus</name>
    <dbReference type="NCBI Taxonomy" id="79263"/>
    <lineage>
        <taxon>Bacteria</taxon>
        <taxon>Bacillati</taxon>
        <taxon>Bacillota</taxon>
        <taxon>Bacilli</taxon>
        <taxon>Bacillales</taxon>
        <taxon>Paenibacillaceae</taxon>
        <taxon>Paenibacillus</taxon>
    </lineage>
</organism>
<keyword evidence="1" id="KW-0812">Transmembrane</keyword>
<accession>A0A410WYI3</accession>
<evidence type="ECO:0000313" key="3">
    <source>
        <dbReference type="Proteomes" id="UP000288943"/>
    </source>
</evidence>
<dbReference type="EMBL" id="CP026520">
    <property type="protein sequence ID" value="QAV19261.1"/>
    <property type="molecule type" value="Genomic_DNA"/>
</dbReference>
<dbReference type="AlphaFoldDB" id="A0A410WYI3"/>
<dbReference type="KEGG" id="pchi:PC41400_16885"/>
<name>A0A410WYI3_9BACL</name>
<reference evidence="2 3" key="1">
    <citation type="submission" date="2018-01" db="EMBL/GenBank/DDBJ databases">
        <title>The whole genome sequencing and assembly of Paenibacillus chitinolyticus KCCM 41400 strain.</title>
        <authorList>
            <person name="Kim J.-Y."/>
            <person name="Park M.-K."/>
            <person name="Lee Y.-J."/>
            <person name="Yi H."/>
            <person name="Bahn Y.-S."/>
            <person name="Kim J.F."/>
            <person name="Lee D.-W."/>
        </authorList>
    </citation>
    <scope>NUCLEOTIDE SEQUENCE [LARGE SCALE GENOMIC DNA]</scope>
    <source>
        <strain evidence="2 3">KCCM 41400</strain>
    </source>
</reference>
<protein>
    <submittedName>
        <fullName evidence="2">Uncharacterized protein</fullName>
    </submittedName>
</protein>
<proteinExistence type="predicted"/>
<sequence>MKRILQKSFKSTDLIFHIEKTTSNYSVFKLFMDISKLDLGSGEIIILLLVPEITFIVFGFIGGLVFQKKEIK</sequence>
<evidence type="ECO:0000313" key="2">
    <source>
        <dbReference type="EMBL" id="QAV19261.1"/>
    </source>
</evidence>
<evidence type="ECO:0000256" key="1">
    <source>
        <dbReference type="SAM" id="Phobius"/>
    </source>
</evidence>
<feature type="transmembrane region" description="Helical" evidence="1">
    <location>
        <begin position="44"/>
        <end position="66"/>
    </location>
</feature>
<keyword evidence="1" id="KW-0472">Membrane</keyword>
<keyword evidence="1" id="KW-1133">Transmembrane helix</keyword>
<dbReference type="Proteomes" id="UP000288943">
    <property type="component" value="Chromosome"/>
</dbReference>